<evidence type="ECO:0000259" key="1">
    <source>
        <dbReference type="PROSITE" id="PS50848"/>
    </source>
</evidence>
<dbReference type="PROSITE" id="PS50848">
    <property type="entry name" value="START"/>
    <property type="match status" value="1"/>
</dbReference>
<dbReference type="PANTHER" id="PTHR19308:SF14">
    <property type="entry name" value="START DOMAIN-CONTAINING PROTEIN"/>
    <property type="match status" value="1"/>
</dbReference>
<evidence type="ECO:0000313" key="3">
    <source>
        <dbReference type="Proteomes" id="UP000002724"/>
    </source>
</evidence>
<protein>
    <recommendedName>
        <fullName evidence="1">START domain-containing protein</fullName>
    </recommendedName>
</protein>
<dbReference type="KEGG" id="pph:Ppha_1495"/>
<dbReference type="Proteomes" id="UP000002724">
    <property type="component" value="Chromosome"/>
</dbReference>
<sequence length="212" mass="24091">MDVESILHGKWAFRVEHKGIKIFSSRVSGSDIHGFKGEADMPTSLKKLISLFHDMGNYSRWVHQLSSMDVLEQTDGVEYVIRQIINTPWPLQKREMILRTGLVSAGENAIGVTMKGEPDYLPDNPKYHRVRHSTGMWVFTPTDHGTVHTTFVMHVDPGNDVPVPVSNTGMFEVPFYSLNNMRTLVMDVSYNPPYPKEIEQHLSIVEDTPDKP</sequence>
<dbReference type="GO" id="GO:0008289">
    <property type="term" value="F:lipid binding"/>
    <property type="evidence" value="ECO:0007669"/>
    <property type="project" value="InterPro"/>
</dbReference>
<dbReference type="OrthoDB" id="5734556at2"/>
<reference evidence="2 3" key="1">
    <citation type="submission" date="2008-06" db="EMBL/GenBank/DDBJ databases">
        <title>Complete sequence of Pelodictyon phaeoclathratiforme BU-1.</title>
        <authorList>
            <consortium name="US DOE Joint Genome Institute"/>
            <person name="Lucas S."/>
            <person name="Copeland A."/>
            <person name="Lapidus A."/>
            <person name="Glavina del Rio T."/>
            <person name="Dalin E."/>
            <person name="Tice H."/>
            <person name="Bruce D."/>
            <person name="Goodwin L."/>
            <person name="Pitluck S."/>
            <person name="Schmutz J."/>
            <person name="Larimer F."/>
            <person name="Land M."/>
            <person name="Hauser L."/>
            <person name="Kyrpides N."/>
            <person name="Mikhailova N."/>
            <person name="Liu Z."/>
            <person name="Li T."/>
            <person name="Zhao F."/>
            <person name="Overmann J."/>
            <person name="Bryant D.A."/>
            <person name="Richardson P."/>
        </authorList>
    </citation>
    <scope>NUCLEOTIDE SEQUENCE [LARGE SCALE GENOMIC DNA]</scope>
    <source>
        <strain evidence="3">DSM 5477 / BU-1</strain>
    </source>
</reference>
<dbReference type="GO" id="GO:0005737">
    <property type="term" value="C:cytoplasm"/>
    <property type="evidence" value="ECO:0007669"/>
    <property type="project" value="UniProtKB-ARBA"/>
</dbReference>
<dbReference type="STRING" id="324925.Ppha_1495"/>
<evidence type="ECO:0000313" key="2">
    <source>
        <dbReference type="EMBL" id="ACF43745.1"/>
    </source>
</evidence>
<dbReference type="AlphaFoldDB" id="B4SA49"/>
<dbReference type="HOGENOM" id="CLU_095975_0_0_10"/>
<dbReference type="InterPro" id="IPR051213">
    <property type="entry name" value="START_lipid_transfer"/>
</dbReference>
<gene>
    <name evidence="2" type="ordered locus">Ppha_1495</name>
</gene>
<dbReference type="PANTHER" id="PTHR19308">
    <property type="entry name" value="PHOSPHATIDYLCHOLINE TRANSFER PROTEIN"/>
    <property type="match status" value="1"/>
</dbReference>
<accession>B4SA49</accession>
<dbReference type="RefSeq" id="WP_012508233.1">
    <property type="nucleotide sequence ID" value="NC_011060.1"/>
</dbReference>
<organism evidence="2 3">
    <name type="scientific">Pelodictyon phaeoclathratiforme (strain DSM 5477 / BU-1)</name>
    <dbReference type="NCBI Taxonomy" id="324925"/>
    <lineage>
        <taxon>Bacteria</taxon>
        <taxon>Pseudomonadati</taxon>
        <taxon>Chlorobiota</taxon>
        <taxon>Chlorobiia</taxon>
        <taxon>Chlorobiales</taxon>
        <taxon>Chlorobiaceae</taxon>
        <taxon>Chlorobium/Pelodictyon group</taxon>
        <taxon>Pelodictyon</taxon>
    </lineage>
</organism>
<dbReference type="CDD" id="cd08876">
    <property type="entry name" value="START_1"/>
    <property type="match status" value="1"/>
</dbReference>
<proteinExistence type="predicted"/>
<keyword evidence="3" id="KW-1185">Reference proteome</keyword>
<dbReference type="SUPFAM" id="SSF55961">
    <property type="entry name" value="Bet v1-like"/>
    <property type="match status" value="1"/>
</dbReference>
<dbReference type="EMBL" id="CP001110">
    <property type="protein sequence ID" value="ACF43745.1"/>
    <property type="molecule type" value="Genomic_DNA"/>
</dbReference>
<dbReference type="InterPro" id="IPR028347">
    <property type="entry name" value="START_dom_prot"/>
</dbReference>
<dbReference type="InterPro" id="IPR023393">
    <property type="entry name" value="START-like_dom_sf"/>
</dbReference>
<name>B4SA49_PELPB</name>
<dbReference type="Pfam" id="PF01852">
    <property type="entry name" value="START"/>
    <property type="match status" value="1"/>
</dbReference>
<dbReference type="eggNOG" id="ENOG503302V">
    <property type="taxonomic scope" value="Bacteria"/>
</dbReference>
<dbReference type="Gene3D" id="3.30.530.20">
    <property type="match status" value="1"/>
</dbReference>
<feature type="domain" description="START" evidence="1">
    <location>
        <begin position="11"/>
        <end position="170"/>
    </location>
</feature>
<dbReference type="PIRSF" id="PIRSF039033">
    <property type="entry name" value="START_dom"/>
    <property type="match status" value="1"/>
</dbReference>
<dbReference type="InterPro" id="IPR002913">
    <property type="entry name" value="START_lipid-bd_dom"/>
</dbReference>